<evidence type="ECO:0000313" key="2">
    <source>
        <dbReference type="Proteomes" id="UP000471126"/>
    </source>
</evidence>
<protein>
    <submittedName>
        <fullName evidence="1">Uncharacterized protein</fullName>
    </submittedName>
</protein>
<evidence type="ECO:0000313" key="1">
    <source>
        <dbReference type="EMBL" id="NEM08732.1"/>
    </source>
</evidence>
<dbReference type="Proteomes" id="UP000471126">
    <property type="component" value="Unassembled WGS sequence"/>
</dbReference>
<comment type="caution">
    <text evidence="1">The sequence shown here is derived from an EMBL/GenBank/DDBJ whole genome shotgun (WGS) entry which is preliminary data.</text>
</comment>
<reference evidence="1 2" key="1">
    <citation type="submission" date="2019-12" db="EMBL/GenBank/DDBJ databases">
        <title>WGS of CPCC 203550 I12A-02606.</title>
        <authorList>
            <person name="Jiang Z."/>
        </authorList>
    </citation>
    <scope>NUCLEOTIDE SEQUENCE [LARGE SCALE GENOMIC DNA]</scope>
    <source>
        <strain evidence="1 2">I12A-02606</strain>
    </source>
</reference>
<sequence length="58" mass="6542">METKYGLLTIHLIELDQGWVAKVDSRYDNEPVHEATGGSMARSADLALNRLWLAIERS</sequence>
<dbReference type="AlphaFoldDB" id="A0A6P0GP46"/>
<dbReference type="EMBL" id="JAAGWE010000044">
    <property type="protein sequence ID" value="NEM08732.1"/>
    <property type="molecule type" value="Genomic_DNA"/>
</dbReference>
<accession>A0A6P0GP46</accession>
<gene>
    <name evidence="1" type="ORF">GCU54_22480</name>
</gene>
<dbReference type="RefSeq" id="WP_163479025.1">
    <property type="nucleotide sequence ID" value="NZ_JAAGWE010000044.1"/>
</dbReference>
<organism evidence="1 2">
    <name type="scientific">Geodermatophilus normandii</name>
    <dbReference type="NCBI Taxonomy" id="1137989"/>
    <lineage>
        <taxon>Bacteria</taxon>
        <taxon>Bacillati</taxon>
        <taxon>Actinomycetota</taxon>
        <taxon>Actinomycetes</taxon>
        <taxon>Geodermatophilales</taxon>
        <taxon>Geodermatophilaceae</taxon>
        <taxon>Geodermatophilus</taxon>
    </lineage>
</organism>
<name>A0A6P0GP46_9ACTN</name>
<proteinExistence type="predicted"/>